<dbReference type="AlphaFoldDB" id="A0A9X0SQA9"/>
<gene>
    <name evidence="1" type="ORF">AT268_31905</name>
</gene>
<sequence length="397" mass="46995">MTEEMSIQLEKGTAVPNIEFIRKKFNEKGLILLTNHYIDRKSPLKFICSNHGTLETTWGKFIRNMGCHECKGKTVRWEDVYKEFNNRGYQLKTKIYINNKQELVFDCPVHKEQVTTWANFRRSKIGCKNCSKERTNKNMDTKRTKLNEKDKHIVGERFSRLLVIKIHSMEKKKPTKFLCRCTCGKEVITTRFKLESENTRSCGCIRKESKKECITLNGESLTMKEWAQYFKLSQKKLKQLLSQGYDYEELRTTCNRLYKNQTDKKKVILHIKEKLKEFNKAFECTNIAKQNCLILNEQKVLIKYAIGNSNNKGCFNLTQTPRRNGELYDNEIVLANGRIRKQYHMSYSHIIFVVDNKGRYDCWIIPTHRISDELQSISFSPYRNGKYDSYRENWNVI</sequence>
<name>A0A9X0SQA9_BACCE</name>
<accession>A0A9X0SQA9</accession>
<evidence type="ECO:0000313" key="1">
    <source>
        <dbReference type="EMBL" id="KXY51108.1"/>
    </source>
</evidence>
<proteinExistence type="predicted"/>
<organism evidence="1 2">
    <name type="scientific">Bacillus cereus</name>
    <dbReference type="NCBI Taxonomy" id="1396"/>
    <lineage>
        <taxon>Bacteria</taxon>
        <taxon>Bacillati</taxon>
        <taxon>Bacillota</taxon>
        <taxon>Bacilli</taxon>
        <taxon>Bacillales</taxon>
        <taxon>Bacillaceae</taxon>
        <taxon>Bacillus</taxon>
        <taxon>Bacillus cereus group</taxon>
    </lineage>
</organism>
<reference evidence="1 2" key="1">
    <citation type="submission" date="2015-12" db="EMBL/GenBank/DDBJ databases">
        <title>Bacillus cereus Group isolate.</title>
        <authorList>
            <person name="Kovac J."/>
        </authorList>
    </citation>
    <scope>NUCLEOTIDE SEQUENCE [LARGE SCALE GENOMIC DNA]</scope>
    <source>
        <strain evidence="1 2">FSL K6-0073</strain>
    </source>
</reference>
<dbReference type="EMBL" id="LOMO01000001">
    <property type="protein sequence ID" value="KXY51108.1"/>
    <property type="molecule type" value="Genomic_DNA"/>
</dbReference>
<dbReference type="Proteomes" id="UP000075476">
    <property type="component" value="Unassembled WGS sequence"/>
</dbReference>
<dbReference type="RefSeq" id="WP_061662447.1">
    <property type="nucleotide sequence ID" value="NZ_LOMO01000001.1"/>
</dbReference>
<evidence type="ECO:0000313" key="2">
    <source>
        <dbReference type="Proteomes" id="UP000075476"/>
    </source>
</evidence>
<protein>
    <submittedName>
        <fullName evidence="1">Uncharacterized protein</fullName>
    </submittedName>
</protein>
<comment type="caution">
    <text evidence="1">The sequence shown here is derived from an EMBL/GenBank/DDBJ whole genome shotgun (WGS) entry which is preliminary data.</text>
</comment>